<dbReference type="AlphaFoldDB" id="A0A9P8MXZ8"/>
<dbReference type="InterPro" id="IPR029063">
    <property type="entry name" value="SAM-dependent_MTases_sf"/>
</dbReference>
<gene>
    <name evidence="2" type="ORF">HRG_04831</name>
</gene>
<dbReference type="Proteomes" id="UP000824596">
    <property type="component" value="Unassembled WGS sequence"/>
</dbReference>
<dbReference type="GO" id="GO:0008757">
    <property type="term" value="F:S-adenosylmethionine-dependent methyltransferase activity"/>
    <property type="evidence" value="ECO:0007669"/>
    <property type="project" value="UniProtKB-ARBA"/>
</dbReference>
<dbReference type="GeneID" id="68353960"/>
<evidence type="ECO:0000256" key="1">
    <source>
        <dbReference type="SAM" id="MobiDB-lite"/>
    </source>
</evidence>
<comment type="caution">
    <text evidence="2">The sequence shown here is derived from an EMBL/GenBank/DDBJ whole genome shotgun (WGS) entry which is preliminary data.</text>
</comment>
<reference evidence="2" key="1">
    <citation type="submission" date="2021-09" db="EMBL/GenBank/DDBJ databases">
        <title>A high-quality genome of the endoparasitic fungus Hirsutella rhossiliensis with a comparison of Hirsutella genomes reveals transposable elements contributing to genome size variation.</title>
        <authorList>
            <person name="Lin R."/>
            <person name="Jiao Y."/>
            <person name="Sun X."/>
            <person name="Ling J."/>
            <person name="Xie B."/>
            <person name="Cheng X."/>
        </authorList>
    </citation>
    <scope>NUCLEOTIDE SEQUENCE</scope>
    <source>
        <strain evidence="2">HR02</strain>
    </source>
</reference>
<sequence>MSLTARISLRGKSGGDSGEGDTAPGPEDYLSGWRAVIFPDDVTDVHGDADHGLVYTSPHLPRPLELDLADPRGEDDRRLFGHYLWNASLLLAELVERDSLGVGGGGGGGDGGDDVADDGADEGAGHSFDVRDKAVLELGAGTALPSIMAGLVGGAQRITVTDYPSPAILDTLRANMARNLPPSSTTTAPVLVHGHAWGRLDDAFSRAHRHAYDRVLACDTLWMPGQHANLHRSIAHFLRPAAAGARCYVVAGFHTGRDPVRAFFAPAALAAARLALDAIWERDCVGRSRPWDGHRDEDVGVRKRWLVVAVLKRVAS</sequence>
<dbReference type="PANTHER" id="PTHR14614">
    <property type="entry name" value="HEPATOCELLULAR CARCINOMA-ASSOCIATED ANTIGEN"/>
    <property type="match status" value="1"/>
</dbReference>
<dbReference type="RefSeq" id="XP_044721916.1">
    <property type="nucleotide sequence ID" value="XM_044863302.1"/>
</dbReference>
<evidence type="ECO:0000313" key="3">
    <source>
        <dbReference type="Proteomes" id="UP000824596"/>
    </source>
</evidence>
<keyword evidence="2" id="KW-0489">Methyltransferase</keyword>
<proteinExistence type="predicted"/>
<feature type="region of interest" description="Disordered" evidence="1">
    <location>
        <begin position="1"/>
        <end position="29"/>
    </location>
</feature>
<keyword evidence="3" id="KW-1185">Reference proteome</keyword>
<organism evidence="2 3">
    <name type="scientific">Hirsutella rhossiliensis</name>
    <dbReference type="NCBI Taxonomy" id="111463"/>
    <lineage>
        <taxon>Eukaryota</taxon>
        <taxon>Fungi</taxon>
        <taxon>Dikarya</taxon>
        <taxon>Ascomycota</taxon>
        <taxon>Pezizomycotina</taxon>
        <taxon>Sordariomycetes</taxon>
        <taxon>Hypocreomycetidae</taxon>
        <taxon>Hypocreales</taxon>
        <taxon>Ophiocordycipitaceae</taxon>
        <taxon>Hirsutella</taxon>
    </lineage>
</organism>
<feature type="region of interest" description="Disordered" evidence="1">
    <location>
        <begin position="103"/>
        <end position="126"/>
    </location>
</feature>
<dbReference type="Pfam" id="PF10294">
    <property type="entry name" value="Methyltransf_16"/>
    <property type="match status" value="1"/>
</dbReference>
<feature type="compositionally biased region" description="Acidic residues" evidence="1">
    <location>
        <begin position="111"/>
        <end position="121"/>
    </location>
</feature>
<dbReference type="Gene3D" id="3.40.50.150">
    <property type="entry name" value="Vaccinia Virus protein VP39"/>
    <property type="match status" value="1"/>
</dbReference>
<dbReference type="PANTHER" id="PTHR14614:SF104">
    <property type="entry name" value="N-METHYLTRANSFERASE, PUTATIVE (AFU_ORTHOLOGUE AFUA_1G17750)-RELATED"/>
    <property type="match status" value="1"/>
</dbReference>
<evidence type="ECO:0000313" key="2">
    <source>
        <dbReference type="EMBL" id="KAH0964403.1"/>
    </source>
</evidence>
<accession>A0A9P8MXZ8</accession>
<name>A0A9P8MXZ8_9HYPO</name>
<protein>
    <submittedName>
        <fullName evidence="2">Lysine methyltransferase domain-containing protein</fullName>
    </submittedName>
</protein>
<dbReference type="SUPFAM" id="SSF53335">
    <property type="entry name" value="S-adenosyl-L-methionine-dependent methyltransferases"/>
    <property type="match status" value="1"/>
</dbReference>
<dbReference type="GO" id="GO:0005737">
    <property type="term" value="C:cytoplasm"/>
    <property type="evidence" value="ECO:0007669"/>
    <property type="project" value="TreeGrafter"/>
</dbReference>
<dbReference type="GO" id="GO:0032259">
    <property type="term" value="P:methylation"/>
    <property type="evidence" value="ECO:0007669"/>
    <property type="project" value="UniProtKB-KW"/>
</dbReference>
<dbReference type="OrthoDB" id="2106152at2759"/>
<keyword evidence="2" id="KW-0808">Transferase</keyword>
<dbReference type="InterPro" id="IPR019410">
    <property type="entry name" value="Methyltransf_16"/>
</dbReference>
<dbReference type="EMBL" id="JAIZPD010000004">
    <property type="protein sequence ID" value="KAH0964403.1"/>
    <property type="molecule type" value="Genomic_DNA"/>
</dbReference>